<reference evidence="1 2" key="1">
    <citation type="submission" date="2018-06" db="EMBL/GenBank/DDBJ databases">
        <authorList>
            <consortium name="Pathogen Informatics"/>
            <person name="Doyle S."/>
        </authorList>
    </citation>
    <scope>NUCLEOTIDE SEQUENCE [LARGE SCALE GENOMIC DNA]</scope>
    <source>
        <strain evidence="1 2">NCTC12120</strain>
    </source>
</reference>
<evidence type="ECO:0000313" key="1">
    <source>
        <dbReference type="EMBL" id="SQC92465.1"/>
    </source>
</evidence>
<dbReference type="Proteomes" id="UP000251197">
    <property type="component" value="Unassembled WGS sequence"/>
</dbReference>
<dbReference type="AlphaFoldDB" id="A0A2X3JC92"/>
<organism evidence="1 2">
    <name type="scientific">Cedecea neteri</name>
    <dbReference type="NCBI Taxonomy" id="158822"/>
    <lineage>
        <taxon>Bacteria</taxon>
        <taxon>Pseudomonadati</taxon>
        <taxon>Pseudomonadota</taxon>
        <taxon>Gammaproteobacteria</taxon>
        <taxon>Enterobacterales</taxon>
        <taxon>Enterobacteriaceae</taxon>
        <taxon>Cedecea</taxon>
    </lineage>
</organism>
<proteinExistence type="predicted"/>
<protein>
    <submittedName>
        <fullName evidence="1">Uncharacterized protein</fullName>
    </submittedName>
</protein>
<dbReference type="EMBL" id="UAVU01000009">
    <property type="protein sequence ID" value="SQC92465.1"/>
    <property type="molecule type" value="Genomic_DNA"/>
</dbReference>
<evidence type="ECO:0000313" key="2">
    <source>
        <dbReference type="Proteomes" id="UP000251197"/>
    </source>
</evidence>
<name>A0A2X3JC92_9ENTR</name>
<sequence length="31" mass="3312">MPMCSRDMAMSSAMLDTALIEYATFVLASGP</sequence>
<accession>A0A2X3JC92</accession>
<gene>
    <name evidence="1" type="ORF">NCTC12120_05660</name>
</gene>